<dbReference type="InterPro" id="IPR050723">
    <property type="entry name" value="CFA/CMAS"/>
</dbReference>
<evidence type="ECO:0000313" key="7">
    <source>
        <dbReference type="Proteomes" id="UP001161409"/>
    </source>
</evidence>
<evidence type="ECO:0000256" key="4">
    <source>
        <dbReference type="ARBA" id="ARBA00022691"/>
    </source>
</evidence>
<name>A0ABQ5U8S9_9PROT</name>
<keyword evidence="7" id="KW-1185">Reference proteome</keyword>
<gene>
    <name evidence="6" type="ORF">GCM10007924_21020</name>
</gene>
<evidence type="ECO:0000313" key="6">
    <source>
        <dbReference type="EMBL" id="GLQ06881.1"/>
    </source>
</evidence>
<dbReference type="InterPro" id="IPR029063">
    <property type="entry name" value="SAM-dependent_MTases_sf"/>
</dbReference>
<reference evidence="6" key="2">
    <citation type="submission" date="2023-01" db="EMBL/GenBank/DDBJ databases">
        <title>Draft genome sequence of Sneathiella chinensis strain NBRC 103408.</title>
        <authorList>
            <person name="Sun Q."/>
            <person name="Mori K."/>
        </authorList>
    </citation>
    <scope>NUCLEOTIDE SEQUENCE</scope>
    <source>
        <strain evidence="6">NBRC 103408</strain>
    </source>
</reference>
<evidence type="ECO:0000256" key="1">
    <source>
        <dbReference type="ARBA" id="ARBA00010815"/>
    </source>
</evidence>
<dbReference type="PANTHER" id="PTHR43667:SF1">
    <property type="entry name" value="CYCLOPROPANE-FATTY-ACYL-PHOSPHOLIPID SYNTHASE"/>
    <property type="match status" value="1"/>
</dbReference>
<reference evidence="6" key="1">
    <citation type="journal article" date="2014" name="Int. J. Syst. Evol. Microbiol.">
        <title>Complete genome of a new Firmicutes species belonging to the dominant human colonic microbiota ('Ruminococcus bicirculans') reveals two chromosomes and a selective capacity to utilize plant glucans.</title>
        <authorList>
            <consortium name="NISC Comparative Sequencing Program"/>
            <person name="Wegmann U."/>
            <person name="Louis P."/>
            <person name="Goesmann A."/>
            <person name="Henrissat B."/>
            <person name="Duncan S.H."/>
            <person name="Flint H.J."/>
        </authorList>
    </citation>
    <scope>NUCLEOTIDE SEQUENCE</scope>
    <source>
        <strain evidence="6">NBRC 103408</strain>
    </source>
</reference>
<dbReference type="InterPro" id="IPR003333">
    <property type="entry name" value="CMAS"/>
</dbReference>
<sequence length="418" mass="47770">MLLDRILKSLVQVGQLTVLSPGGRKDVYGDLSHDMAQGLRPVTIRLSTKQLRRKIALNPDPAFGEAYMDGTLVFEEGDLWGLFEILGINARLRDGTAVPETGLARMIGKFLKHINQFNNSRISRQNVAHHYDLSRDLYQLFLDEDMQYSCAYFESPNDSLEQAQLQKKQHIAGKLHLQQGHRVLDIGCGWGGMALYLARHYGVEVLGITLSEEQLAVARQRANAMGLSNQVRFELMDYRKLTGEFDRIVSVGMFEHVGAPHFREFFGGVRSLLKPDGVALIHSIGRMSPPGITSPFIHKYIFPGGYIPALSEVLTSVEKSELWATDIEILRVHYARTLKEWRHRFVARWQEAKALYDERFCRMWEFYLAASEMSFRFDSMMVFQMQLSRHVDALPYTRDYMQQPAPDMTDSNSIETAV</sequence>
<evidence type="ECO:0000256" key="3">
    <source>
        <dbReference type="ARBA" id="ARBA00022679"/>
    </source>
</evidence>
<dbReference type="Gene3D" id="3.40.50.150">
    <property type="entry name" value="Vaccinia Virus protein VP39"/>
    <property type="match status" value="1"/>
</dbReference>
<dbReference type="Pfam" id="PF02353">
    <property type="entry name" value="CMAS"/>
    <property type="match status" value="1"/>
</dbReference>
<evidence type="ECO:0000256" key="5">
    <source>
        <dbReference type="ARBA" id="ARBA00023098"/>
    </source>
</evidence>
<dbReference type="Proteomes" id="UP001161409">
    <property type="component" value="Unassembled WGS sequence"/>
</dbReference>
<accession>A0ABQ5U8S9</accession>
<dbReference type="CDD" id="cd02440">
    <property type="entry name" value="AdoMet_MTases"/>
    <property type="match status" value="1"/>
</dbReference>
<protein>
    <submittedName>
        <fullName evidence="6">Cyclopropane-fatty-acyl-phospholipid synthase</fullName>
    </submittedName>
</protein>
<keyword evidence="2" id="KW-0489">Methyltransferase</keyword>
<evidence type="ECO:0000256" key="2">
    <source>
        <dbReference type="ARBA" id="ARBA00022603"/>
    </source>
</evidence>
<comment type="similarity">
    <text evidence="1">Belongs to the CFA/CMAS family.</text>
</comment>
<proteinExistence type="inferred from homology"/>
<dbReference type="EMBL" id="BSNF01000008">
    <property type="protein sequence ID" value="GLQ06881.1"/>
    <property type="molecule type" value="Genomic_DNA"/>
</dbReference>
<dbReference type="PIRSF" id="PIRSF003085">
    <property type="entry name" value="CMAS"/>
    <property type="match status" value="1"/>
</dbReference>
<dbReference type="PANTHER" id="PTHR43667">
    <property type="entry name" value="CYCLOPROPANE-FATTY-ACYL-PHOSPHOLIPID SYNTHASE"/>
    <property type="match status" value="1"/>
</dbReference>
<keyword evidence="4" id="KW-0949">S-adenosyl-L-methionine</keyword>
<keyword evidence="5" id="KW-0443">Lipid metabolism</keyword>
<organism evidence="6 7">
    <name type="scientific">Sneathiella chinensis</name>
    <dbReference type="NCBI Taxonomy" id="349750"/>
    <lineage>
        <taxon>Bacteria</taxon>
        <taxon>Pseudomonadati</taxon>
        <taxon>Pseudomonadota</taxon>
        <taxon>Alphaproteobacteria</taxon>
        <taxon>Sneathiellales</taxon>
        <taxon>Sneathiellaceae</taxon>
        <taxon>Sneathiella</taxon>
    </lineage>
</organism>
<comment type="caution">
    <text evidence="6">The sequence shown here is derived from an EMBL/GenBank/DDBJ whole genome shotgun (WGS) entry which is preliminary data.</text>
</comment>
<dbReference type="RefSeq" id="WP_169560981.1">
    <property type="nucleotide sequence ID" value="NZ_BSNF01000008.1"/>
</dbReference>
<dbReference type="SUPFAM" id="SSF53335">
    <property type="entry name" value="S-adenosyl-L-methionine-dependent methyltransferases"/>
    <property type="match status" value="1"/>
</dbReference>
<keyword evidence="3" id="KW-0808">Transferase</keyword>